<dbReference type="NCBIfam" id="TIGR00234">
    <property type="entry name" value="tyrS"/>
    <property type="match status" value="1"/>
</dbReference>
<dbReference type="InterPro" id="IPR002942">
    <property type="entry name" value="S4_RNA-bd"/>
</dbReference>
<dbReference type="GO" id="GO:0005829">
    <property type="term" value="C:cytosol"/>
    <property type="evidence" value="ECO:0007669"/>
    <property type="project" value="TreeGrafter"/>
</dbReference>
<dbReference type="PROSITE" id="PS00178">
    <property type="entry name" value="AA_TRNA_LIGASE_I"/>
    <property type="match status" value="1"/>
</dbReference>
<dbReference type="PANTHER" id="PTHR11766">
    <property type="entry name" value="TYROSYL-TRNA SYNTHETASE"/>
    <property type="match status" value="1"/>
</dbReference>
<gene>
    <name evidence="13" type="ORF">LCGC14_0095640</name>
</gene>
<dbReference type="HAMAP" id="MF_02007">
    <property type="entry name" value="Tyr_tRNA_synth_type2"/>
    <property type="match status" value="1"/>
</dbReference>
<comment type="caution">
    <text evidence="13">The sequence shown here is derived from an EMBL/GenBank/DDBJ whole genome shotgun (WGS) entry which is preliminary data.</text>
</comment>
<organism evidence="13">
    <name type="scientific">marine sediment metagenome</name>
    <dbReference type="NCBI Taxonomy" id="412755"/>
    <lineage>
        <taxon>unclassified sequences</taxon>
        <taxon>metagenomes</taxon>
        <taxon>ecological metagenomes</taxon>
    </lineage>
</organism>
<proteinExistence type="inferred from homology"/>
<dbReference type="InterPro" id="IPR014729">
    <property type="entry name" value="Rossmann-like_a/b/a_fold"/>
</dbReference>
<dbReference type="SUPFAM" id="SSF52374">
    <property type="entry name" value="Nucleotidylyl transferase"/>
    <property type="match status" value="1"/>
</dbReference>
<evidence type="ECO:0000259" key="12">
    <source>
        <dbReference type="SMART" id="SM00363"/>
    </source>
</evidence>
<keyword evidence="6" id="KW-0067">ATP-binding</keyword>
<dbReference type="Pfam" id="PF00579">
    <property type="entry name" value="tRNA-synt_1b"/>
    <property type="match status" value="1"/>
</dbReference>
<dbReference type="InterPro" id="IPR036986">
    <property type="entry name" value="S4_RNA-bd_sf"/>
</dbReference>
<name>A0A0F9VEQ3_9ZZZZ</name>
<dbReference type="GO" id="GO:0003723">
    <property type="term" value="F:RNA binding"/>
    <property type="evidence" value="ECO:0007669"/>
    <property type="project" value="UniProtKB-KW"/>
</dbReference>
<keyword evidence="9" id="KW-0030">Aminoacyl-tRNA synthetase</keyword>
<comment type="catalytic activity">
    <reaction evidence="11">
        <text>tRNA(Tyr) + L-tyrosine + ATP = L-tyrosyl-tRNA(Tyr) + AMP + diphosphate + H(+)</text>
        <dbReference type="Rhea" id="RHEA:10220"/>
        <dbReference type="Rhea" id="RHEA-COMP:9706"/>
        <dbReference type="Rhea" id="RHEA-COMP:9707"/>
        <dbReference type="ChEBI" id="CHEBI:15378"/>
        <dbReference type="ChEBI" id="CHEBI:30616"/>
        <dbReference type="ChEBI" id="CHEBI:33019"/>
        <dbReference type="ChEBI" id="CHEBI:58315"/>
        <dbReference type="ChEBI" id="CHEBI:78442"/>
        <dbReference type="ChEBI" id="CHEBI:78536"/>
        <dbReference type="ChEBI" id="CHEBI:456215"/>
        <dbReference type="EC" id="6.1.1.1"/>
    </reaction>
</comment>
<dbReference type="EC" id="6.1.1.1" evidence="2"/>
<feature type="domain" description="RNA-binding S4" evidence="12">
    <location>
        <begin position="343"/>
        <end position="405"/>
    </location>
</feature>
<evidence type="ECO:0000313" key="13">
    <source>
        <dbReference type="EMBL" id="KKO03636.1"/>
    </source>
</evidence>
<keyword evidence="8" id="KW-0648">Protein biosynthesis</keyword>
<dbReference type="Gene3D" id="3.10.290.10">
    <property type="entry name" value="RNA-binding S4 domain"/>
    <property type="match status" value="1"/>
</dbReference>
<dbReference type="PROSITE" id="PS50889">
    <property type="entry name" value="S4"/>
    <property type="match status" value="1"/>
</dbReference>
<keyword evidence="5" id="KW-0547">Nucleotide-binding</keyword>
<evidence type="ECO:0000256" key="2">
    <source>
        <dbReference type="ARBA" id="ARBA00013160"/>
    </source>
</evidence>
<dbReference type="InterPro" id="IPR054608">
    <property type="entry name" value="SYY-like_C"/>
</dbReference>
<protein>
    <recommendedName>
        <fullName evidence="2">tyrosine--tRNA ligase</fullName>
        <ecNumber evidence="2">6.1.1.1</ecNumber>
    </recommendedName>
    <alternativeName>
        <fullName evidence="10">Tyrosyl-tRNA synthetase</fullName>
    </alternativeName>
</protein>
<dbReference type="Gene3D" id="3.40.50.620">
    <property type="entry name" value="HUPs"/>
    <property type="match status" value="1"/>
</dbReference>
<dbReference type="GO" id="GO:0005524">
    <property type="term" value="F:ATP binding"/>
    <property type="evidence" value="ECO:0007669"/>
    <property type="project" value="UniProtKB-KW"/>
</dbReference>
<evidence type="ECO:0000256" key="5">
    <source>
        <dbReference type="ARBA" id="ARBA00022741"/>
    </source>
</evidence>
<dbReference type="GO" id="GO:0006437">
    <property type="term" value="P:tyrosyl-tRNA aminoacylation"/>
    <property type="evidence" value="ECO:0007669"/>
    <property type="project" value="InterPro"/>
</dbReference>
<keyword evidence="7" id="KW-0694">RNA-binding</keyword>
<evidence type="ECO:0000256" key="7">
    <source>
        <dbReference type="ARBA" id="ARBA00022884"/>
    </source>
</evidence>
<dbReference type="InterPro" id="IPR024088">
    <property type="entry name" value="Tyr-tRNA-ligase_bac-type"/>
</dbReference>
<dbReference type="GO" id="GO:0004831">
    <property type="term" value="F:tyrosine-tRNA ligase activity"/>
    <property type="evidence" value="ECO:0007669"/>
    <property type="project" value="UniProtKB-EC"/>
</dbReference>
<dbReference type="Pfam" id="PF22421">
    <property type="entry name" value="SYY_C-terminal"/>
    <property type="match status" value="1"/>
</dbReference>
<dbReference type="CDD" id="cd00805">
    <property type="entry name" value="TyrRS_core"/>
    <property type="match status" value="1"/>
</dbReference>
<keyword evidence="3" id="KW-0963">Cytoplasm</keyword>
<evidence type="ECO:0000256" key="11">
    <source>
        <dbReference type="ARBA" id="ARBA00048248"/>
    </source>
</evidence>
<dbReference type="FunFam" id="3.40.50.620:FF:000061">
    <property type="entry name" value="Tyrosine--tRNA ligase"/>
    <property type="match status" value="1"/>
</dbReference>
<evidence type="ECO:0000256" key="8">
    <source>
        <dbReference type="ARBA" id="ARBA00022917"/>
    </source>
</evidence>
<dbReference type="AlphaFoldDB" id="A0A0F9VEQ3"/>
<dbReference type="EMBL" id="LAZR01000026">
    <property type="protein sequence ID" value="KKO03636.1"/>
    <property type="molecule type" value="Genomic_DNA"/>
</dbReference>
<evidence type="ECO:0000256" key="9">
    <source>
        <dbReference type="ARBA" id="ARBA00023146"/>
    </source>
</evidence>
<dbReference type="SUPFAM" id="SSF55174">
    <property type="entry name" value="Alpha-L RNA-binding motif"/>
    <property type="match status" value="1"/>
</dbReference>
<dbReference type="PANTHER" id="PTHR11766:SF1">
    <property type="entry name" value="TYROSINE--TRNA LIGASE"/>
    <property type="match status" value="1"/>
</dbReference>
<keyword evidence="4" id="KW-0436">Ligase</keyword>
<dbReference type="InterPro" id="IPR024108">
    <property type="entry name" value="Tyr-tRNA-ligase_bac_2"/>
</dbReference>
<dbReference type="InterPro" id="IPR002307">
    <property type="entry name" value="Tyr-tRNA-ligase"/>
</dbReference>
<evidence type="ECO:0000256" key="1">
    <source>
        <dbReference type="ARBA" id="ARBA00011738"/>
    </source>
</evidence>
<dbReference type="Gene3D" id="1.10.240.10">
    <property type="entry name" value="Tyrosyl-Transfer RNA Synthetase"/>
    <property type="match status" value="1"/>
</dbReference>
<evidence type="ECO:0000256" key="10">
    <source>
        <dbReference type="ARBA" id="ARBA00033323"/>
    </source>
</evidence>
<reference evidence="13" key="1">
    <citation type="journal article" date="2015" name="Nature">
        <title>Complex archaea that bridge the gap between prokaryotes and eukaryotes.</title>
        <authorList>
            <person name="Spang A."/>
            <person name="Saw J.H."/>
            <person name="Jorgensen S.L."/>
            <person name="Zaremba-Niedzwiedzka K."/>
            <person name="Martijn J."/>
            <person name="Lind A.E."/>
            <person name="van Eijk R."/>
            <person name="Schleper C."/>
            <person name="Guy L."/>
            <person name="Ettema T.J."/>
        </authorList>
    </citation>
    <scope>NUCLEOTIDE SEQUENCE</scope>
</reference>
<evidence type="ECO:0000256" key="3">
    <source>
        <dbReference type="ARBA" id="ARBA00022490"/>
    </source>
</evidence>
<dbReference type="CDD" id="cd00165">
    <property type="entry name" value="S4"/>
    <property type="match status" value="1"/>
</dbReference>
<evidence type="ECO:0000256" key="6">
    <source>
        <dbReference type="ARBA" id="ARBA00022840"/>
    </source>
</evidence>
<sequence length="407" mass="44509">MALSDKNLAEQLAILARGTEAIYTEADLAERLKAAAEQNRPMRVKLGMDPTAPDIHLGHSVVLRKMRQFQDLGHKAVLIIGDYTARVGDPSGENKTRPVLTPEEIEANAATYFEQAGKILDTSPEKFEVRNNSEWLKDLSFADVLKLAGQMTVARMMERDTFEQRYKAGVPIGVHEFLYPLMQGHDSVCIEADVELGGTDQTFNNLVGRQLQANAGQQSQIVLIMPILVGLDGVEKMSKSKGNYVGITDEPNDMFGKIMSMPDDLMSNYFTLLTSTPPDEVATLCDSEQTHPRQAKAQLGRLVVAQYYGDPAGAAAAAEFDRVFSERQKPTDMPDIPVPAGGMKLVDLIVSAGFAKSKGEARRLITQNAVSIDDAKITDVDADITPKGGEVLKVGKRRFGRLVANDE</sequence>
<dbReference type="PRINTS" id="PR01040">
    <property type="entry name" value="TRNASYNTHTYR"/>
</dbReference>
<accession>A0A0F9VEQ3</accession>
<dbReference type="InterPro" id="IPR001412">
    <property type="entry name" value="aa-tRNA-synth_I_CS"/>
</dbReference>
<dbReference type="InterPro" id="IPR002305">
    <property type="entry name" value="aa-tRNA-synth_Ic"/>
</dbReference>
<dbReference type="SMART" id="SM00363">
    <property type="entry name" value="S4"/>
    <property type="match status" value="1"/>
</dbReference>
<comment type="subunit">
    <text evidence="1">Homodimer.</text>
</comment>
<evidence type="ECO:0000256" key="4">
    <source>
        <dbReference type="ARBA" id="ARBA00022598"/>
    </source>
</evidence>